<dbReference type="EMBL" id="CM042014">
    <property type="protein sequence ID" value="KAI3723711.1"/>
    <property type="molecule type" value="Genomic_DNA"/>
</dbReference>
<accession>A0ACB9BNV9</accession>
<proteinExistence type="predicted"/>
<comment type="caution">
    <text evidence="1">The sequence shown here is derived from an EMBL/GenBank/DDBJ whole genome shotgun (WGS) entry which is preliminary data.</text>
</comment>
<evidence type="ECO:0000313" key="2">
    <source>
        <dbReference type="Proteomes" id="UP001055811"/>
    </source>
</evidence>
<reference evidence="2" key="1">
    <citation type="journal article" date="2022" name="Mol. Ecol. Resour.">
        <title>The genomes of chicory, endive, great burdock and yacon provide insights into Asteraceae palaeo-polyploidization history and plant inulin production.</title>
        <authorList>
            <person name="Fan W."/>
            <person name="Wang S."/>
            <person name="Wang H."/>
            <person name="Wang A."/>
            <person name="Jiang F."/>
            <person name="Liu H."/>
            <person name="Zhao H."/>
            <person name="Xu D."/>
            <person name="Zhang Y."/>
        </authorList>
    </citation>
    <scope>NUCLEOTIDE SEQUENCE [LARGE SCALE GENOMIC DNA]</scope>
    <source>
        <strain evidence="2">cv. Punajuju</strain>
    </source>
</reference>
<name>A0ACB9BNV9_CICIN</name>
<organism evidence="1 2">
    <name type="scientific">Cichorium intybus</name>
    <name type="common">Chicory</name>
    <dbReference type="NCBI Taxonomy" id="13427"/>
    <lineage>
        <taxon>Eukaryota</taxon>
        <taxon>Viridiplantae</taxon>
        <taxon>Streptophyta</taxon>
        <taxon>Embryophyta</taxon>
        <taxon>Tracheophyta</taxon>
        <taxon>Spermatophyta</taxon>
        <taxon>Magnoliopsida</taxon>
        <taxon>eudicotyledons</taxon>
        <taxon>Gunneridae</taxon>
        <taxon>Pentapetalae</taxon>
        <taxon>asterids</taxon>
        <taxon>campanulids</taxon>
        <taxon>Asterales</taxon>
        <taxon>Asteraceae</taxon>
        <taxon>Cichorioideae</taxon>
        <taxon>Cichorieae</taxon>
        <taxon>Cichoriinae</taxon>
        <taxon>Cichorium</taxon>
    </lineage>
</organism>
<keyword evidence="2" id="KW-1185">Reference proteome</keyword>
<protein>
    <submittedName>
        <fullName evidence="1">Uncharacterized protein</fullName>
    </submittedName>
</protein>
<dbReference type="Proteomes" id="UP001055811">
    <property type="component" value="Linkage Group LG06"/>
</dbReference>
<evidence type="ECO:0000313" key="1">
    <source>
        <dbReference type="EMBL" id="KAI3723711.1"/>
    </source>
</evidence>
<sequence length="289" mass="31765">MGESKASIDYDSVSKILNVSFTGFRDNIDIVQVGLHHVIDLRDVLPEWVIFGFSAATEHLFEKNNVRSWTFNSSVLQVDETNGPVKGKKGTSGYMVGLIAGACVVVALLAMVAILCWQKRKTKGDVAEEFTTTLAGTLGYMAPECAATGKASRESDVFSFGVVALEIACGRKPITHKALENQIRLVEWVWELYGTGTLLEAADPRLGSDYEEEEVKRLMIVGLWCVHPDPHLRPPMSKVIQVLKYEASLPILPSKMPVASYLFYPMSTSFGIASIIQTQSSSRARNTDS</sequence>
<reference evidence="1 2" key="2">
    <citation type="journal article" date="2022" name="Mol. Ecol. Resour.">
        <title>The genomes of chicory, endive, great burdock and yacon provide insights into Asteraceae paleo-polyploidization history and plant inulin production.</title>
        <authorList>
            <person name="Fan W."/>
            <person name="Wang S."/>
            <person name="Wang H."/>
            <person name="Wang A."/>
            <person name="Jiang F."/>
            <person name="Liu H."/>
            <person name="Zhao H."/>
            <person name="Xu D."/>
            <person name="Zhang Y."/>
        </authorList>
    </citation>
    <scope>NUCLEOTIDE SEQUENCE [LARGE SCALE GENOMIC DNA]</scope>
    <source>
        <strain evidence="2">cv. Punajuju</strain>
        <tissue evidence="1">Leaves</tissue>
    </source>
</reference>
<gene>
    <name evidence="1" type="ORF">L2E82_35468</name>
</gene>